<evidence type="ECO:0000313" key="2">
    <source>
        <dbReference type="EMBL" id="BAF36156.1"/>
    </source>
</evidence>
<sequence length="259" mass="27952">MAPFLLVVLYTQVYTMRNNNQSSNPSNPTNSKNYVFTLNVSKNASTKPGVLAYVHNGAIKRRLDASSYWLEFRLISNKNGEVPLTTPDGRSLSTAEFVKRLSGDPSDDIVMSVELPTDLGDEWDSSWGSLTVSFSAEDLRVGRETEYKGAITQYFHLEGAEIQLHREVMRPKIDPSILDGFEGTAKSSNVVTAEQLHSKAAARKRKREAAAAARATAAAAATPDAQAAATATAATAAASKPGADTEWEASNVDIDDLLN</sequence>
<reference evidence="3" key="1">
    <citation type="journal article" date="2008" name="J. Bacteriol.">
        <title>Ma-LMM01 infecting toxic Microcystis aeruginosa illuminates diverse cyanophage genome strategies.</title>
        <authorList>
            <person name="Yoshida T."/>
            <person name="Nagasaki K."/>
            <person name="Takashima Y."/>
            <person name="Shirai Y."/>
            <person name="Tomaru Y."/>
            <person name="Takao Y."/>
            <person name="Sakamoto S."/>
            <person name="Hiroishi S."/>
            <person name="Ogata H."/>
        </authorList>
    </citation>
    <scope>NUCLEOTIDE SEQUENCE</scope>
</reference>
<dbReference type="Proteomes" id="UP000001249">
    <property type="component" value="Segment"/>
</dbReference>
<proteinExistence type="predicted"/>
<dbReference type="EMBL" id="AB231700">
    <property type="protein sequence ID" value="BAF36156.1"/>
    <property type="molecule type" value="Genomic_DNA"/>
</dbReference>
<evidence type="ECO:0000256" key="1">
    <source>
        <dbReference type="SAM" id="MobiDB-lite"/>
    </source>
</evidence>
<evidence type="ECO:0000313" key="3">
    <source>
        <dbReference type="Proteomes" id="UP000001249"/>
    </source>
</evidence>
<organism evidence="2 3">
    <name type="scientific">Microcystis phage LMM01</name>
    <dbReference type="NCBI Taxonomy" id="2856824"/>
    <lineage>
        <taxon>Viruses</taxon>
        <taxon>Duplodnaviria</taxon>
        <taxon>Heunggongvirae</taxon>
        <taxon>Uroviricota</taxon>
        <taxon>Caudoviricetes</taxon>
        <taxon>Fukuivirus</taxon>
        <taxon>Fukuivirus LMM01</taxon>
    </lineage>
</organism>
<dbReference type="KEGG" id="vg:4484320"/>
<accession>A0A7H9</accession>
<dbReference type="GeneID" id="4484320"/>
<name>A0A7H9_9CAUD</name>
<dbReference type="RefSeq" id="YP_851079.1">
    <property type="nucleotide sequence ID" value="NC_008562.1"/>
</dbReference>
<protein>
    <submittedName>
        <fullName evidence="2">Uncharacterized protein</fullName>
    </submittedName>
</protein>
<feature type="region of interest" description="Disordered" evidence="1">
    <location>
        <begin position="236"/>
        <end position="259"/>
    </location>
</feature>
<keyword evidence="3" id="KW-1185">Reference proteome</keyword>